<organism evidence="2 3">
    <name type="scientific">Fusarium circinatum</name>
    <name type="common">Pitch canker fungus</name>
    <name type="synonym">Gibberella circinata</name>
    <dbReference type="NCBI Taxonomy" id="48490"/>
    <lineage>
        <taxon>Eukaryota</taxon>
        <taxon>Fungi</taxon>
        <taxon>Dikarya</taxon>
        <taxon>Ascomycota</taxon>
        <taxon>Pezizomycotina</taxon>
        <taxon>Sordariomycetes</taxon>
        <taxon>Hypocreomycetidae</taxon>
        <taxon>Hypocreales</taxon>
        <taxon>Nectriaceae</taxon>
        <taxon>Fusarium</taxon>
        <taxon>Fusarium fujikuroi species complex</taxon>
    </lineage>
</organism>
<dbReference type="EMBL" id="JAAQPE010000433">
    <property type="protein sequence ID" value="KAF5663395.1"/>
    <property type="molecule type" value="Genomic_DNA"/>
</dbReference>
<dbReference type="InterPro" id="IPR052895">
    <property type="entry name" value="HetReg/Transcr_Mod"/>
</dbReference>
<feature type="domain" description="Heterokaryon incompatibility" evidence="1">
    <location>
        <begin position="312"/>
        <end position="398"/>
    </location>
</feature>
<evidence type="ECO:0000259" key="1">
    <source>
        <dbReference type="Pfam" id="PF06985"/>
    </source>
</evidence>
<dbReference type="InterPro" id="IPR010730">
    <property type="entry name" value="HET"/>
</dbReference>
<evidence type="ECO:0000313" key="3">
    <source>
        <dbReference type="Proteomes" id="UP000572754"/>
    </source>
</evidence>
<protein>
    <submittedName>
        <fullName evidence="2">Beta transducin</fullName>
    </submittedName>
</protein>
<evidence type="ECO:0000313" key="2">
    <source>
        <dbReference type="EMBL" id="KAF5663395.1"/>
    </source>
</evidence>
<dbReference type="Proteomes" id="UP000572754">
    <property type="component" value="Unassembled WGS sequence"/>
</dbReference>
<dbReference type="AlphaFoldDB" id="A0A8H5WLT8"/>
<accession>A0A8H5WLT8</accession>
<reference evidence="3" key="1">
    <citation type="journal article" date="2020" name="BMC Genomics">
        <title>Correction to: Identification and distribution of gene clusters required for synthesis of sphingolipid metabolism inhibitors in diverse species of the filamentous fungus Fusarium.</title>
        <authorList>
            <person name="Kim H.S."/>
            <person name="Lohmar J.M."/>
            <person name="Busman M."/>
            <person name="Brown D.W."/>
            <person name="Naumann T.A."/>
            <person name="Divon H.H."/>
            <person name="Lysoe E."/>
            <person name="Uhlig S."/>
            <person name="Proctor R.H."/>
        </authorList>
    </citation>
    <scope>NUCLEOTIDE SEQUENCE [LARGE SCALE GENOMIC DNA]</scope>
    <source>
        <strain evidence="3">NRRL 25331</strain>
    </source>
</reference>
<proteinExistence type="predicted"/>
<reference evidence="2 3" key="2">
    <citation type="submission" date="2020-05" db="EMBL/GenBank/DDBJ databases">
        <title>Identification and distribution of gene clusters putatively required for synthesis of sphingolipid metabolism inhibitors in phylogenetically diverse species of the filamentous fungus Fusarium.</title>
        <authorList>
            <person name="Kim H.-S."/>
            <person name="Busman M."/>
            <person name="Brown D.W."/>
            <person name="Divon H."/>
            <person name="Uhlig S."/>
            <person name="Proctor R.H."/>
        </authorList>
    </citation>
    <scope>NUCLEOTIDE SEQUENCE [LARGE SCALE GENOMIC DNA]</scope>
    <source>
        <strain evidence="2 3">NRRL 25331</strain>
    </source>
</reference>
<comment type="caution">
    <text evidence="2">The sequence shown here is derived from an EMBL/GenBank/DDBJ whole genome shotgun (WGS) entry which is preliminary data.</text>
</comment>
<dbReference type="Pfam" id="PF06985">
    <property type="entry name" value="HET"/>
    <property type="match status" value="1"/>
</dbReference>
<dbReference type="PANTHER" id="PTHR24148:SF82">
    <property type="entry name" value="HETEROKARYON INCOMPATIBILITY DOMAIN-CONTAINING PROTEIN"/>
    <property type="match status" value="1"/>
</dbReference>
<dbReference type="PANTHER" id="PTHR24148">
    <property type="entry name" value="ANKYRIN REPEAT DOMAIN-CONTAINING PROTEIN 39 HOMOLOG-RELATED"/>
    <property type="match status" value="1"/>
</dbReference>
<name>A0A8H5WLT8_FUSCI</name>
<keyword evidence="3" id="KW-1185">Reference proteome</keyword>
<gene>
    <name evidence="2" type="ORF">FCIRC_11184</name>
</gene>
<sequence>MPLLYGEGPKSFLRLQEEIVKNHDDLSLFAWKQDSTSYGIGVLRGCFANSPAEFAHWLNIKIELNNFESGMEVSSKNVKMDDPDDEDNSLGILLVGSSRGITHFRFKPYELIKLPPSKALLHKDDYYDDYHSHNIYWEEKEAREELERKAISIRKSVRIQEARMMGHYQKPVFKIHWSQAVTKILKSVNGRSTKEYTPCFECHPSSASHEDGTLTWVTDFELEIYPQHVVSFVLATGLHWGPHDYDYQARFERAKLPNQAFWAVLLGEGRAYVTNARDNWDDYLTAIEELDEIHGDNSTIVRQIKRMDHKPYTALSYVWGDASQKGAIHLGGSAKEITASLDAALRDMRDKSRVYRIWADTLCIDQSNNAEKSAQVVLMGRIYSTAHHTVIRLGNSPAGFKKRFTNLKALRFSKILCFPRMSGFNAMTCESGGTISPKPSTLKMSSRPCYLIRSLVITQQRQPRIAMPLEDMISRRYGAFETPLSTLLSRRKGIGATDPRDVVFGHWGIVSDWERCDRFIKVAYDRDLARESVDAARYSLDATGIESLLSHAMNPSPITVPEITS</sequence>